<dbReference type="PANTHER" id="PTHR43563">
    <property type="entry name" value="AMINE OXIDASE"/>
    <property type="match status" value="1"/>
</dbReference>
<feature type="binding site" evidence="4">
    <location>
        <position position="368"/>
    </location>
    <ligand>
        <name>substrate</name>
    </ligand>
</feature>
<dbReference type="Gene3D" id="1.10.405.10">
    <property type="entry name" value="Guanine Nucleotide Dissociation Inhibitor, domain 1"/>
    <property type="match status" value="1"/>
</dbReference>
<dbReference type="PRINTS" id="PR00757">
    <property type="entry name" value="AMINEOXDASEF"/>
</dbReference>
<evidence type="ECO:0000256" key="3">
    <source>
        <dbReference type="ARBA" id="ARBA00023002"/>
    </source>
</evidence>
<comment type="similarity">
    <text evidence="2">Belongs to the flavin monoamine oxidase family.</text>
</comment>
<evidence type="ECO:0000313" key="6">
    <source>
        <dbReference type="EMBL" id="CAO89349.1"/>
    </source>
</evidence>
<dbReference type="InterPro" id="IPR001613">
    <property type="entry name" value="Flavin_amine_oxidase"/>
</dbReference>
<evidence type="ECO:0000256" key="4">
    <source>
        <dbReference type="PIRSR" id="PIRSR601613-1"/>
    </source>
</evidence>
<accession>A8YDA8</accession>
<keyword evidence="3" id="KW-0560">Oxidoreductase</keyword>
<feature type="binding site" evidence="4">
    <location>
        <position position="263"/>
    </location>
    <ligand>
        <name>FAD</name>
        <dbReference type="ChEBI" id="CHEBI:57692"/>
    </ligand>
</feature>
<dbReference type="EMBL" id="AM778921">
    <property type="protein sequence ID" value="CAO89349.1"/>
    <property type="molecule type" value="Genomic_DNA"/>
</dbReference>
<dbReference type="Gene3D" id="3.50.50.60">
    <property type="entry name" value="FAD/NAD(P)-binding domain"/>
    <property type="match status" value="1"/>
</dbReference>
<dbReference type="AlphaFoldDB" id="A8YDA8"/>
<dbReference type="SUPFAM" id="SSF51905">
    <property type="entry name" value="FAD/NAD(P)-binding domain"/>
    <property type="match status" value="1"/>
</dbReference>
<reference evidence="6" key="1">
    <citation type="submission" date="2007-08" db="EMBL/GenBank/DDBJ databases">
        <authorList>
            <person name="Frangeul L."/>
        </authorList>
    </citation>
    <scope>NUCLEOTIDE SEQUENCE</scope>
    <source>
        <strain evidence="6">PCC 7806</strain>
    </source>
</reference>
<dbReference type="SUPFAM" id="SSF54373">
    <property type="entry name" value="FAD-linked reductases, C-terminal domain"/>
    <property type="match status" value="1"/>
</dbReference>
<feature type="binding site" evidence="4">
    <location>
        <begin position="59"/>
        <end position="60"/>
    </location>
    <ligand>
        <name>FAD</name>
        <dbReference type="ChEBI" id="CHEBI:57692"/>
    </ligand>
</feature>
<dbReference type="GO" id="GO:0016491">
    <property type="term" value="F:oxidoreductase activity"/>
    <property type="evidence" value="ECO:0007669"/>
    <property type="project" value="UniProtKB-KW"/>
</dbReference>
<feature type="binding site" evidence="4">
    <location>
        <position position="451"/>
    </location>
    <ligand>
        <name>FAD</name>
        <dbReference type="ChEBI" id="CHEBI:57692"/>
    </ligand>
</feature>
<comment type="cofactor">
    <cofactor evidence="1">
        <name>FAD</name>
        <dbReference type="ChEBI" id="CHEBI:57692"/>
    </cofactor>
</comment>
<sequence>MREKSGKIIIVNYKIFCEAKIMTNLQWTSYDCIVVGAGLAGLIAARNLQRQGHQVLVIEARNRYGGRMSGQYLPSGQWIDRGGQWVGPTQERFLALLDEYKIRRFPSPNQGKTVLVFNNKRYEFNGFFQGFHEGEVPDIGPAEWQDAMSAWARFQELAKTLPSGYPQSNDHTKKLDSKTFAQWIEENTSTDFGQWYFAYMVRAVGFLGPAEPQQVSLLHVLWGQNCAPQAEHPEAELIHGGAGQIPDKIAAELGERIRLGEPVVRLNYDSAGVTIETTQNTFTAKFAIIAMPPHLAGRIIYHPPLPPQREQLTQRVPMGCCAKILISYEQPFWRKQGLAGVAQGNCQWLELCADSSDPETGVGVIATFVVGDRYIRWHSMSSLARRAAVLSDLAIYFGQEALFPISYDEVDWPGDPWTGGAYAAFMPPGVWTSFGEALFTPVGPIHWAGTEMADRWPGFFEGAIRTGEAAADRIAFLLREK</sequence>
<dbReference type="InterPro" id="IPR050703">
    <property type="entry name" value="Flavin_MAO"/>
</dbReference>
<dbReference type="PANTHER" id="PTHR43563:SF1">
    <property type="entry name" value="AMINE OXIDASE [FLAVIN-CONTAINING] B"/>
    <property type="match status" value="1"/>
</dbReference>
<evidence type="ECO:0000256" key="1">
    <source>
        <dbReference type="ARBA" id="ARBA00001974"/>
    </source>
</evidence>
<organism evidence="6">
    <name type="scientific">Microcystis aeruginosa (strain PCC 7806)</name>
    <dbReference type="NCBI Taxonomy" id="267872"/>
    <lineage>
        <taxon>Bacteria</taxon>
        <taxon>Bacillati</taxon>
        <taxon>Cyanobacteriota</taxon>
        <taxon>Cyanophyceae</taxon>
        <taxon>Oscillatoriophycideae</taxon>
        <taxon>Chroococcales</taxon>
        <taxon>Microcystaceae</taxon>
        <taxon>Microcystis</taxon>
    </lineage>
</organism>
<feature type="domain" description="Amine oxidase" evidence="5">
    <location>
        <begin position="39"/>
        <end position="474"/>
    </location>
</feature>
<protein>
    <submittedName>
        <fullName evidence="6">Genome sequencing data, contig C291</fullName>
    </submittedName>
</protein>
<dbReference type="Pfam" id="PF01593">
    <property type="entry name" value="Amino_oxidase"/>
    <property type="match status" value="1"/>
</dbReference>
<name>A8YDA8_MICA7</name>
<evidence type="ECO:0000256" key="2">
    <source>
        <dbReference type="ARBA" id="ARBA00005995"/>
    </source>
</evidence>
<evidence type="ECO:0000259" key="5">
    <source>
        <dbReference type="Pfam" id="PF01593"/>
    </source>
</evidence>
<dbReference type="InterPro" id="IPR002937">
    <property type="entry name" value="Amino_oxidase"/>
</dbReference>
<proteinExistence type="inferred from homology"/>
<dbReference type="InterPro" id="IPR036188">
    <property type="entry name" value="FAD/NAD-bd_sf"/>
</dbReference>
<gene>
    <name evidence="6" type="ORF">IPF_4290</name>
</gene>
<dbReference type="Gene3D" id="3.90.660.10">
    <property type="match status" value="1"/>
</dbReference>